<reference evidence="1 2" key="2">
    <citation type="submission" date="2018-11" db="EMBL/GenBank/DDBJ databases">
        <authorList>
            <consortium name="Pathogen Informatics"/>
        </authorList>
    </citation>
    <scope>NUCLEOTIDE SEQUENCE [LARGE SCALE GENOMIC DNA]</scope>
</reference>
<dbReference type="PANTHER" id="PTHR13237:SF9">
    <property type="entry name" value="NEUROGUIDIN"/>
    <property type="match status" value="1"/>
</dbReference>
<organism evidence="3">
    <name type="scientific">Soboliphyme baturini</name>
    <dbReference type="NCBI Taxonomy" id="241478"/>
    <lineage>
        <taxon>Eukaryota</taxon>
        <taxon>Metazoa</taxon>
        <taxon>Ecdysozoa</taxon>
        <taxon>Nematoda</taxon>
        <taxon>Enoplea</taxon>
        <taxon>Dorylaimia</taxon>
        <taxon>Dioctophymatida</taxon>
        <taxon>Dioctophymatoidea</taxon>
        <taxon>Soboliphymatidae</taxon>
        <taxon>Soboliphyme</taxon>
    </lineage>
</organism>
<evidence type="ECO:0000313" key="1">
    <source>
        <dbReference type="EMBL" id="VDP50846.1"/>
    </source>
</evidence>
<dbReference type="GO" id="GO:0000462">
    <property type="term" value="P:maturation of SSU-rRNA from tricistronic rRNA transcript (SSU-rRNA, 5.8S rRNA, LSU-rRNA)"/>
    <property type="evidence" value="ECO:0007669"/>
    <property type="project" value="TreeGrafter"/>
</dbReference>
<dbReference type="PANTHER" id="PTHR13237">
    <property type="entry name" value="SOMETHING ABOUT SILENCING PROTEIN 10-RELATED"/>
    <property type="match status" value="1"/>
</dbReference>
<dbReference type="GO" id="GO:0032040">
    <property type="term" value="C:small-subunit processome"/>
    <property type="evidence" value="ECO:0007669"/>
    <property type="project" value="TreeGrafter"/>
</dbReference>
<dbReference type="AlphaFoldDB" id="A0A183J9Y2"/>
<keyword evidence="2" id="KW-1185">Reference proteome</keyword>
<reference evidence="3" key="1">
    <citation type="submission" date="2016-06" db="UniProtKB">
        <authorList>
            <consortium name="WormBaseParasite"/>
        </authorList>
    </citation>
    <scope>IDENTIFICATION</scope>
</reference>
<name>A0A183J9Y2_9BILA</name>
<dbReference type="WBParaSite" id="SBAD_0001309001-mRNA-1">
    <property type="protein sequence ID" value="SBAD_0001309001-mRNA-1"/>
    <property type="gene ID" value="SBAD_0001309001"/>
</dbReference>
<evidence type="ECO:0000313" key="3">
    <source>
        <dbReference type="WBParaSite" id="SBAD_0001309001-mRNA-1"/>
    </source>
</evidence>
<evidence type="ECO:0000313" key="2">
    <source>
        <dbReference type="Proteomes" id="UP000270296"/>
    </source>
</evidence>
<protein>
    <submittedName>
        <fullName evidence="3">Transposase</fullName>
    </submittedName>
</protein>
<dbReference type="Proteomes" id="UP000270296">
    <property type="component" value="Unassembled WGS sequence"/>
</dbReference>
<proteinExistence type="predicted"/>
<dbReference type="EMBL" id="UZAM01018477">
    <property type="protein sequence ID" value="VDP50846.1"/>
    <property type="molecule type" value="Genomic_DNA"/>
</dbReference>
<gene>
    <name evidence="1" type="ORF">SBAD_LOCUS12680</name>
</gene>
<accession>A0A183J9Y2</accession>
<dbReference type="OrthoDB" id="203440at2759"/>
<sequence length="187" mass="21690">MDLKLGKKSIVDEDGIVRLIEIRTVLERMRGVHQKLQYQIDKLLQKAAFRSAGIVRTFLAQFGYTCIYCLKENALEQKVENEDENRSCSVAVDETCISKKYVPPKLMYVPYDEKPNSFEEKIKKNTLRKSVIKDLQSQYSEAPEEIEWPAFIEGTKKNILFGFRFPVLRDHLENGPVLSLIWLSCLI</sequence>